<proteinExistence type="predicted"/>
<dbReference type="Gene3D" id="2.60.220.20">
    <property type="entry name" value="putative beta-Galactosidase from caulobacter crescentus"/>
    <property type="match status" value="1"/>
</dbReference>
<dbReference type="GO" id="GO:0004565">
    <property type="term" value="F:beta-galactosidase activity"/>
    <property type="evidence" value="ECO:0007669"/>
    <property type="project" value="InterPro"/>
</dbReference>
<evidence type="ECO:0000313" key="5">
    <source>
        <dbReference type="EMBL" id="RKR14476.1"/>
    </source>
</evidence>
<reference evidence="5 6" key="1">
    <citation type="submission" date="2018-10" db="EMBL/GenBank/DDBJ databases">
        <title>Genomic Encyclopedia of Archaeal and Bacterial Type Strains, Phase II (KMG-II): from individual species to whole genera.</title>
        <authorList>
            <person name="Goeker M."/>
        </authorList>
    </citation>
    <scope>NUCLEOTIDE SEQUENCE [LARGE SCALE GENOMIC DNA]</scope>
    <source>
        <strain evidence="5 6">DSM 25230</strain>
    </source>
</reference>
<feature type="domain" description="Glycoside hydrolase family 42 N-terminal" evidence="3">
    <location>
        <begin position="106"/>
        <end position="299"/>
    </location>
</feature>
<sequence>MISNSNNTIKPSLLKTIVTIVIASFCTISTAQAIPYLKKEKNKTQLIVNNKPFLMLAGELSNSVSGSIEHMLPSGKPLPRKEYSMVGGTLGNDTSKNMDYDGSVWDQMVDLNVNTVLVAVSWEMIEPQEGTFDFTAVDAIIKGAREKNIKIIPLWFGSWKNGMSSYAPLWLKKDYKKFPRSKTKKSGSVEVVSTLSLEARNADAKAFTELMKHIKKVDSEHRTVIMVQVENEVGLMDDSRDRSAIAEKEFKKDVPKALMEYLIKNKKTLMPQLKELWASSGYKKSGNWEEVFGSSVWTDLAFMSWQYATYMNYVAKLGKEEYNLPMFVNAWLEYEGSPLPGGFPTGGPLPRVKDIWKAGAPDIDFMSPDIYGGDFVEWCNQYTTQGDPLFIPETWWTKPEYVGYMLYAIGNYNTLGVAPFGIDRVNPKEEPLLREMYSAVNYLSPSILESQGNKDKISGFLLNKDTPFVEISMGDYMVRAELYKRRGIYRVEDAYGVILKTGDNHFTITGSKAVISFIPKDKSVKAGIGTVDEYIEVNNKWIKGRRLGGDETNRGMGVFLPVEGIGIQKTEIYTYK</sequence>
<protein>
    <submittedName>
        <fullName evidence="5">Beta-galactosidase-like protein</fullName>
    </submittedName>
</protein>
<dbReference type="Proteomes" id="UP000269412">
    <property type="component" value="Unassembled WGS sequence"/>
</dbReference>
<dbReference type="GO" id="GO:0009341">
    <property type="term" value="C:beta-galactosidase complex"/>
    <property type="evidence" value="ECO:0007669"/>
    <property type="project" value="InterPro"/>
</dbReference>
<dbReference type="Pfam" id="PF18120">
    <property type="entry name" value="DUF5597"/>
    <property type="match status" value="1"/>
</dbReference>
<organism evidence="5 6">
    <name type="scientific">Maribacter vaceletii</name>
    <dbReference type="NCBI Taxonomy" id="1206816"/>
    <lineage>
        <taxon>Bacteria</taxon>
        <taxon>Pseudomonadati</taxon>
        <taxon>Bacteroidota</taxon>
        <taxon>Flavobacteriia</taxon>
        <taxon>Flavobacteriales</taxon>
        <taxon>Flavobacteriaceae</taxon>
        <taxon>Maribacter</taxon>
    </lineage>
</organism>
<keyword evidence="2" id="KW-0326">Glycosidase</keyword>
<dbReference type="InterPro" id="IPR013529">
    <property type="entry name" value="Glyco_hydro_42_N"/>
</dbReference>
<keyword evidence="1" id="KW-0378">Hydrolase</keyword>
<dbReference type="InterPro" id="IPR017853">
    <property type="entry name" value="GH"/>
</dbReference>
<feature type="domain" description="DUF5597" evidence="4">
    <location>
        <begin position="434"/>
        <end position="556"/>
    </location>
</feature>
<accession>A0A495ECC4</accession>
<dbReference type="InterPro" id="IPR040719">
    <property type="entry name" value="DUF5597"/>
</dbReference>
<evidence type="ECO:0000256" key="1">
    <source>
        <dbReference type="ARBA" id="ARBA00022801"/>
    </source>
</evidence>
<evidence type="ECO:0000259" key="3">
    <source>
        <dbReference type="Pfam" id="PF02449"/>
    </source>
</evidence>
<dbReference type="Gene3D" id="3.20.20.80">
    <property type="entry name" value="Glycosidases"/>
    <property type="match status" value="1"/>
</dbReference>
<comment type="caution">
    <text evidence="5">The sequence shown here is derived from an EMBL/GenBank/DDBJ whole genome shotgun (WGS) entry which is preliminary data.</text>
</comment>
<dbReference type="RefSeq" id="WP_121063730.1">
    <property type="nucleotide sequence ID" value="NZ_RBIQ01000007.1"/>
</dbReference>
<dbReference type="EMBL" id="RBIQ01000007">
    <property type="protein sequence ID" value="RKR14476.1"/>
    <property type="molecule type" value="Genomic_DNA"/>
</dbReference>
<dbReference type="AlphaFoldDB" id="A0A495ECC4"/>
<gene>
    <name evidence="5" type="ORF">CLV91_0553</name>
</gene>
<dbReference type="OrthoDB" id="9800974at2"/>
<dbReference type="SUPFAM" id="SSF51445">
    <property type="entry name" value="(Trans)glycosidases"/>
    <property type="match status" value="1"/>
</dbReference>
<evidence type="ECO:0000313" key="6">
    <source>
        <dbReference type="Proteomes" id="UP000269412"/>
    </source>
</evidence>
<evidence type="ECO:0000256" key="2">
    <source>
        <dbReference type="ARBA" id="ARBA00023295"/>
    </source>
</evidence>
<evidence type="ECO:0000259" key="4">
    <source>
        <dbReference type="Pfam" id="PF18120"/>
    </source>
</evidence>
<keyword evidence="6" id="KW-1185">Reference proteome</keyword>
<dbReference type="Pfam" id="PF02449">
    <property type="entry name" value="Glyco_hydro_42"/>
    <property type="match status" value="1"/>
</dbReference>
<dbReference type="GO" id="GO:0005975">
    <property type="term" value="P:carbohydrate metabolic process"/>
    <property type="evidence" value="ECO:0007669"/>
    <property type="project" value="InterPro"/>
</dbReference>
<name>A0A495ECC4_9FLAO</name>